<evidence type="ECO:0000256" key="4">
    <source>
        <dbReference type="ARBA" id="ARBA00023136"/>
    </source>
</evidence>
<feature type="region of interest" description="Disordered" evidence="8">
    <location>
        <begin position="679"/>
        <end position="698"/>
    </location>
</feature>
<sequence length="1866" mass="215069">MDEKDNCSSDLDVEEDIEDLSKRDNNIMNEEVLDGSEETHRCCCIKESVKEEKAEKIEEKLVNNKDEDLEFDSIKRYKVDEESLNNISGVCENSVENNDKKFVENYIKKKTFKSYPNILDSYVKINEGFEFGFIVFVVQALENILLTKEGKRNGPLKDAIFKALEVIKMGESPSPSLILEPLHYACETRSSQCIIPALDCLSKLLSYSFFVDLSPTTLQSSNDLEAAQETKMPTVSIMERVINIICNCFQGDTTDERVQLQTVKALLSVVLNENPKTIIHQNLLLKAIRQTYNIFLLNKNISNQIIIQGILTQMIHTIFGRIKSRFIEGLKDEDNNISSVPLSNSFSEKKKESIQLDFQSIDSETQDSPLETLNMDILDEKLSSLEIISASEKNILESFENSKSPENAYDPDMEFKKHDENQLFIRDAFILFRVLCKLSIKQLSYDNTNDLKSHSMRSKLLSLHLIYSILDNYMEIFTSQHIKIHLSSSSITFIQAIKEYLCLTLTRNFISPVQQVFNISCEIFWKMIGSMRMLLKVEIEVFLKEIFLPILEMRNSTYQQKQILLEILQRISNDPKIIYMKRKIMNILSKVATSSLQVNQYQQHGVKASNKSSISSPSLPLSPSLSILPASGYSENNLITMEYNLKLNSLRCIVSVLRSLVSWSQEGLKTATTEFKELRLNENQNNSEHGGDSRRPSFAFGSIPTDSIDYSNNMKNSVSDDPEIFEALKHRKNTLSECIKKFNFKPQKGIEALYQHKFIKSLSPNDIAVFLYEAEGLNKTNLGEYLGEGNVENISIMHSFVDLIDFSQMSFVDALRRFLQFFRLPGEAQKIDRYMLKFAERYLNCNPEAFTNADTAYFLAYSVIILNTDLHNPHIKKRMTLNDFIKNTSKMNDGEQLSENYLTEVYEEISNNEIVLKDEQDAALISGLAHSSHGLMANISNVLAIIGRNIQRETYMTTSEEMANKTEMLFKNILKAQKKGIFKPISVYYSASHFEHVGPMFEIAWIPILASISDLLQSHDDSTIVSLCLEGFKLSIQISCLFDLKFAKNAFISTLTKFTYLGNLNEMKIKNVNCIKTVLEIALSEGNSLNESWKDILTCVSQLERFQLINSGVDELFIPDFTIAKIKTQISPTGSQRNQILQSGRSSLRLKSNSHVTYNKVVAEEAGSREVTLFVDRIFTQSAHLSGDAIIDFVRALSEVSWEEIQSSGLSENPRMFSLQKLVEISYYNMGRIRMEWSNLWIILGDHFNKVGCLQNIVIVFFALDSLRQLAMRFFDMKELSYFKFQKDFLKPFQYILMNNSIEKVKEMVLICLQQMIQARASDIRSGWRTMFNVFQFAAREEYGNIVNFSFDIVKQIYKENLDIIVSQNSFADLVVCLTEFSKNEKYQAISLQSMKLLKSINDRILVLQESLSIDKSQEKVIDDDSMIKYWFPVLFGFYDIFMTSENLETRSRALNCLFDILILYGSNYTPTFWDTVCRQILFPIFAILKSQSEASKFNAQEHLISWISNIIIQALSNMVELLNKYFDVLEQMLDGFLEILVTYACQENDILAKASINCFQQLILQKANFLKDHHWHLIVNTFEILFESTTAYQLFECVPVNKVENTNNNETDFNKTELYIETQKFSNVSLTDLLSNKQLQTSETLSEDYMTESYSLSISQRKKFKNLILKCVLQLLLIDLLGELLRNDNIYSKIPLKDFLRMMDVLENSWNFARQFNSDKQLRINLWKHGFMKNLPNLLRQETNSASICCINLFKIFFNSSDNFFDKDSIARRLITIFKEIISVYCSLDIESQLRNIQLWKPIIVENLNSFIKFEDTDFVKYVKDFYQFGLDILGKDGIDSEMRIALEALFRRIGNALIETKELK</sequence>
<dbReference type="CDD" id="cd00171">
    <property type="entry name" value="Sec7"/>
    <property type="match status" value="1"/>
</dbReference>
<evidence type="ECO:0000313" key="10">
    <source>
        <dbReference type="EMBL" id="KTW32879.1"/>
    </source>
</evidence>
<dbReference type="SUPFAM" id="SSF48425">
    <property type="entry name" value="Sec7 domain"/>
    <property type="match status" value="1"/>
</dbReference>
<keyword evidence="2" id="KW-0963">Cytoplasm</keyword>
<dbReference type="InterPro" id="IPR032691">
    <property type="entry name" value="Mon2/Sec7/BIG1-like_HUS"/>
</dbReference>
<keyword evidence="11" id="KW-1185">Reference proteome</keyword>
<feature type="domain" description="SEC7" evidence="9">
    <location>
        <begin position="724"/>
        <end position="912"/>
    </location>
</feature>
<dbReference type="Pfam" id="PF01369">
    <property type="entry name" value="Sec7"/>
    <property type="match status" value="1"/>
</dbReference>
<evidence type="ECO:0000256" key="3">
    <source>
        <dbReference type="ARBA" id="ARBA00022927"/>
    </source>
</evidence>
<evidence type="ECO:0000256" key="1">
    <source>
        <dbReference type="ARBA" id="ARBA00022448"/>
    </source>
</evidence>
<dbReference type="Proteomes" id="UP000011958">
    <property type="component" value="Unassembled WGS sequence"/>
</dbReference>
<name>A0A0W4ZWY3_PNEMU</name>
<reference evidence="11" key="1">
    <citation type="journal article" date="2016" name="Nat. Commun.">
        <title>Genome analysis of three Pneumocystis species reveals adaptation mechanisms to life exclusively in mammalian hosts.</title>
        <authorList>
            <person name="Ma L."/>
            <person name="Chen Z."/>
            <person name="Huang D.W."/>
            <person name="Kutty G."/>
            <person name="Ishihara M."/>
            <person name="Wang H."/>
            <person name="Abouelleil A."/>
            <person name="Bishop L."/>
            <person name="Davey E."/>
            <person name="Deng R."/>
            <person name="Deng X."/>
            <person name="Fan L."/>
            <person name="Fantoni G."/>
            <person name="Fitzgerald M."/>
            <person name="Gogineni E."/>
            <person name="Goldberg J.M."/>
            <person name="Handley G."/>
            <person name="Hu X."/>
            <person name="Huber C."/>
            <person name="Jiao X."/>
            <person name="Jones K."/>
            <person name="Levin J.Z."/>
            <person name="Liu Y."/>
            <person name="Macdonald P."/>
            <person name="Melnikov A."/>
            <person name="Raley C."/>
            <person name="Sassi M."/>
            <person name="Sherman B.T."/>
            <person name="Song X."/>
            <person name="Sykes S."/>
            <person name="Tran B."/>
            <person name="Walsh L."/>
            <person name="Xia Y."/>
            <person name="Yang J."/>
            <person name="Young S."/>
            <person name="Zeng Q."/>
            <person name="Zheng X."/>
            <person name="Stephens R."/>
            <person name="Nusbaum C."/>
            <person name="Birren B.W."/>
            <person name="Azadi P."/>
            <person name="Lempicki R.A."/>
            <person name="Cuomo C.A."/>
            <person name="Kovacs J.A."/>
        </authorList>
    </citation>
    <scope>NUCLEOTIDE SEQUENCE [LARGE SCALE GENOMIC DNA]</scope>
    <source>
        <strain evidence="11">B123</strain>
    </source>
</reference>
<dbReference type="PANTHER" id="PTHR10663">
    <property type="entry name" value="GUANYL-NUCLEOTIDE EXCHANGE FACTOR"/>
    <property type="match status" value="1"/>
</dbReference>
<keyword evidence="4" id="KW-0472">Membrane</keyword>
<dbReference type="Pfam" id="PF12783">
    <property type="entry name" value="Sec7-like_HUS"/>
    <property type="match status" value="1"/>
</dbReference>
<dbReference type="Pfam" id="PF20252">
    <property type="entry name" value="BIG2_C"/>
    <property type="match status" value="1"/>
</dbReference>
<dbReference type="GO" id="GO:0012507">
    <property type="term" value="C:ER to Golgi transport vesicle membrane"/>
    <property type="evidence" value="ECO:0007669"/>
    <property type="project" value="UniProtKB-SubCell"/>
</dbReference>
<dbReference type="InterPro" id="IPR000904">
    <property type="entry name" value="Sec7_dom"/>
</dbReference>
<dbReference type="Pfam" id="PF09324">
    <property type="entry name" value="Sec7-like_HDS"/>
    <property type="match status" value="1"/>
</dbReference>
<dbReference type="eggNOG" id="KOG0929">
    <property type="taxonomic scope" value="Eukaryota"/>
</dbReference>
<dbReference type="FunFam" id="1.10.220.20:FF:000002">
    <property type="entry name" value="Brefeldin A-inhibited guanine nucleotide-exchange protein 1"/>
    <property type="match status" value="1"/>
</dbReference>
<dbReference type="RefSeq" id="XP_019613354.1">
    <property type="nucleotide sequence ID" value="XM_019757827.1"/>
</dbReference>
<protein>
    <recommendedName>
        <fullName evidence="9">SEC7 domain-containing protein</fullName>
    </recommendedName>
</protein>
<dbReference type="GeneID" id="19896876"/>
<feature type="region of interest" description="Disordered" evidence="8">
    <location>
        <begin position="1"/>
        <end position="24"/>
    </location>
</feature>
<dbReference type="Gene3D" id="1.10.1000.11">
    <property type="entry name" value="Arf Nucleotide-binding Site Opener,domain 2"/>
    <property type="match status" value="1"/>
</dbReference>
<accession>A0A0W4ZWY3</accession>
<dbReference type="OrthoDB" id="18431at2759"/>
<dbReference type="OMA" id="EVMCAYI"/>
<dbReference type="EMBL" id="AFWA02000010">
    <property type="protein sequence ID" value="KTW32879.1"/>
    <property type="molecule type" value="Genomic_DNA"/>
</dbReference>
<dbReference type="SUPFAM" id="SSF48371">
    <property type="entry name" value="ARM repeat"/>
    <property type="match status" value="1"/>
</dbReference>
<dbReference type="Pfam" id="PF16213">
    <property type="entry name" value="DCB"/>
    <property type="match status" value="1"/>
</dbReference>
<evidence type="ECO:0000256" key="8">
    <source>
        <dbReference type="SAM" id="MobiDB-lite"/>
    </source>
</evidence>
<evidence type="ECO:0000256" key="6">
    <source>
        <dbReference type="ARBA" id="ARBA00049643"/>
    </source>
</evidence>
<dbReference type="SMART" id="SM00222">
    <property type="entry name" value="Sec7"/>
    <property type="match status" value="1"/>
</dbReference>
<dbReference type="InterPro" id="IPR046455">
    <property type="entry name" value="Sec7/BIG1-like_C"/>
</dbReference>
<dbReference type="FunFam" id="1.10.1000.11:FF:000003">
    <property type="entry name" value="Brefeldin A-inhibited guanine nucleotide-exchange protein 1"/>
    <property type="match status" value="1"/>
</dbReference>
<evidence type="ECO:0000256" key="5">
    <source>
        <dbReference type="ARBA" id="ARBA00023329"/>
    </source>
</evidence>
<dbReference type="InterPro" id="IPR023394">
    <property type="entry name" value="Sec7_C_sf"/>
</dbReference>
<dbReference type="VEuPathDB" id="FungiDB:PNEG_04310"/>
<dbReference type="InterPro" id="IPR015403">
    <property type="entry name" value="Mon2/Sec7/BIG1-like_HDS"/>
</dbReference>
<dbReference type="InterPro" id="IPR016024">
    <property type="entry name" value="ARM-type_fold"/>
</dbReference>
<dbReference type="GO" id="GO:0032012">
    <property type="term" value="P:regulation of ARF protein signal transduction"/>
    <property type="evidence" value="ECO:0007669"/>
    <property type="project" value="InterPro"/>
</dbReference>
<proteinExistence type="predicted"/>
<evidence type="ECO:0000256" key="2">
    <source>
        <dbReference type="ARBA" id="ARBA00022490"/>
    </source>
</evidence>
<comment type="caution">
    <text evidence="10">The sequence shown here is derived from an EMBL/GenBank/DDBJ whole genome shotgun (WGS) entry which is preliminary data.</text>
</comment>
<dbReference type="PANTHER" id="PTHR10663:SF375">
    <property type="entry name" value="LD29171P"/>
    <property type="match status" value="1"/>
</dbReference>
<keyword evidence="3" id="KW-0653">Protein transport</keyword>
<dbReference type="InterPro" id="IPR032629">
    <property type="entry name" value="DCB_dom"/>
</dbReference>
<dbReference type="GO" id="GO:0030663">
    <property type="term" value="C:COPI-coated vesicle membrane"/>
    <property type="evidence" value="ECO:0007669"/>
    <property type="project" value="UniProtKB-SubCell"/>
</dbReference>
<evidence type="ECO:0000256" key="7">
    <source>
        <dbReference type="ARBA" id="ARBA00060451"/>
    </source>
</evidence>
<evidence type="ECO:0000313" key="11">
    <source>
        <dbReference type="Proteomes" id="UP000011958"/>
    </source>
</evidence>
<dbReference type="Gene3D" id="1.10.220.20">
    <property type="match status" value="1"/>
</dbReference>
<gene>
    <name evidence="10" type="ORF">PNEG_04310</name>
</gene>
<dbReference type="InterPro" id="IPR035999">
    <property type="entry name" value="Sec7_dom_sf"/>
</dbReference>
<dbReference type="GO" id="GO:0015031">
    <property type="term" value="P:protein transport"/>
    <property type="evidence" value="ECO:0007669"/>
    <property type="project" value="UniProtKB-KW"/>
</dbReference>
<organism evidence="10 11">
    <name type="scientific">Pneumocystis murina (strain B123)</name>
    <name type="common">Mouse pneumocystis pneumonia agent</name>
    <name type="synonym">Pneumocystis carinii f. sp. muris</name>
    <dbReference type="NCBI Taxonomy" id="1069680"/>
    <lineage>
        <taxon>Eukaryota</taxon>
        <taxon>Fungi</taxon>
        <taxon>Dikarya</taxon>
        <taxon>Ascomycota</taxon>
        <taxon>Taphrinomycotina</taxon>
        <taxon>Pneumocystomycetes</taxon>
        <taxon>Pneumocystaceae</taxon>
        <taxon>Pneumocystis</taxon>
    </lineage>
</organism>
<evidence type="ECO:0000259" key="9">
    <source>
        <dbReference type="PROSITE" id="PS50190"/>
    </source>
</evidence>
<dbReference type="STRING" id="1069680.A0A0W4ZWY3"/>
<keyword evidence="5" id="KW-0968">Cytoplasmic vesicle</keyword>
<comment type="subcellular location">
    <subcellularLocation>
        <location evidence="7">Cytoplasmic vesicle</location>
        <location evidence="7">COPI-coated vesicle membrane</location>
    </subcellularLocation>
    <subcellularLocation>
        <location evidence="6">Cytoplasmic vesicle</location>
        <location evidence="6">COPII-coated vesicle membrane</location>
    </subcellularLocation>
</comment>
<dbReference type="PROSITE" id="PS50190">
    <property type="entry name" value="SEC7"/>
    <property type="match status" value="1"/>
</dbReference>
<dbReference type="GO" id="GO:0005085">
    <property type="term" value="F:guanyl-nucleotide exchange factor activity"/>
    <property type="evidence" value="ECO:0007669"/>
    <property type="project" value="InterPro"/>
</dbReference>
<keyword evidence="1" id="KW-0813">Transport</keyword>